<dbReference type="EMBL" id="NEDP02076564">
    <property type="protein sequence ID" value="OWF36577.1"/>
    <property type="molecule type" value="Genomic_DNA"/>
</dbReference>
<dbReference type="Proteomes" id="UP000242188">
    <property type="component" value="Unassembled WGS sequence"/>
</dbReference>
<dbReference type="GO" id="GO:0005576">
    <property type="term" value="C:extracellular region"/>
    <property type="evidence" value="ECO:0007669"/>
    <property type="project" value="InterPro"/>
</dbReference>
<dbReference type="PANTHER" id="PTHR10697">
    <property type="entry name" value="MAMMALIAN EPENDYMIN-RELATED PROTEIN 1"/>
    <property type="match status" value="1"/>
</dbReference>
<dbReference type="PANTHER" id="PTHR10697:SF13">
    <property type="entry name" value="RICIN B LECTIN DOMAIN-CONTAINING PROTEIN"/>
    <property type="match status" value="1"/>
</dbReference>
<dbReference type="GO" id="GO:0005764">
    <property type="term" value="C:lysosome"/>
    <property type="evidence" value="ECO:0007669"/>
    <property type="project" value="TreeGrafter"/>
</dbReference>
<evidence type="ECO:0000256" key="1">
    <source>
        <dbReference type="SAM" id="SignalP"/>
    </source>
</evidence>
<name>A0A210PJB7_MIZYE</name>
<dbReference type="GO" id="GO:0007160">
    <property type="term" value="P:cell-matrix adhesion"/>
    <property type="evidence" value="ECO:0007669"/>
    <property type="project" value="InterPro"/>
</dbReference>
<reference evidence="2 3" key="1">
    <citation type="journal article" date="2017" name="Nat. Ecol. Evol.">
        <title>Scallop genome provides insights into evolution of bilaterian karyotype and development.</title>
        <authorList>
            <person name="Wang S."/>
            <person name="Zhang J."/>
            <person name="Jiao W."/>
            <person name="Li J."/>
            <person name="Xun X."/>
            <person name="Sun Y."/>
            <person name="Guo X."/>
            <person name="Huan P."/>
            <person name="Dong B."/>
            <person name="Zhang L."/>
            <person name="Hu X."/>
            <person name="Sun X."/>
            <person name="Wang J."/>
            <person name="Zhao C."/>
            <person name="Wang Y."/>
            <person name="Wang D."/>
            <person name="Huang X."/>
            <person name="Wang R."/>
            <person name="Lv J."/>
            <person name="Li Y."/>
            <person name="Zhang Z."/>
            <person name="Liu B."/>
            <person name="Lu W."/>
            <person name="Hui Y."/>
            <person name="Liang J."/>
            <person name="Zhou Z."/>
            <person name="Hou R."/>
            <person name="Li X."/>
            <person name="Liu Y."/>
            <person name="Li H."/>
            <person name="Ning X."/>
            <person name="Lin Y."/>
            <person name="Zhao L."/>
            <person name="Xing Q."/>
            <person name="Dou J."/>
            <person name="Li Y."/>
            <person name="Mao J."/>
            <person name="Guo H."/>
            <person name="Dou H."/>
            <person name="Li T."/>
            <person name="Mu C."/>
            <person name="Jiang W."/>
            <person name="Fu Q."/>
            <person name="Fu X."/>
            <person name="Miao Y."/>
            <person name="Liu J."/>
            <person name="Yu Q."/>
            <person name="Li R."/>
            <person name="Liao H."/>
            <person name="Li X."/>
            <person name="Kong Y."/>
            <person name="Jiang Z."/>
            <person name="Chourrout D."/>
            <person name="Li R."/>
            <person name="Bao Z."/>
        </authorList>
    </citation>
    <scope>NUCLEOTIDE SEQUENCE [LARGE SCALE GENOMIC DNA]</scope>
    <source>
        <strain evidence="2 3">PY_sf001</strain>
    </source>
</reference>
<dbReference type="OrthoDB" id="10070532at2759"/>
<evidence type="ECO:0000313" key="2">
    <source>
        <dbReference type="EMBL" id="OWF36577.1"/>
    </source>
</evidence>
<dbReference type="AlphaFoldDB" id="A0A210PJB7"/>
<dbReference type="GO" id="GO:0005509">
    <property type="term" value="F:calcium ion binding"/>
    <property type="evidence" value="ECO:0007669"/>
    <property type="project" value="InterPro"/>
</dbReference>
<evidence type="ECO:0008006" key="4">
    <source>
        <dbReference type="Google" id="ProtNLM"/>
    </source>
</evidence>
<accession>A0A210PJB7</accession>
<feature type="chain" id="PRO_5012284276" description="Mammalian ependymin-related protein 1" evidence="1">
    <location>
        <begin position="16"/>
        <end position="195"/>
    </location>
</feature>
<keyword evidence="3" id="KW-1185">Reference proteome</keyword>
<gene>
    <name evidence="2" type="ORF">KP79_PYT03099</name>
</gene>
<evidence type="ECO:0000313" key="3">
    <source>
        <dbReference type="Proteomes" id="UP000242188"/>
    </source>
</evidence>
<sequence>MLFFFAVLFVPAALAAKCCGPTKFSGVMHMVGATIRPDGTPNLFDYDLKVSYDYDLKMARTDTMIAGRNQMSLIDYNNNVTYSVYDGFCTKNSSFVEAQSPCVPDEARFVGSQVMGSANASLAVDTWRLTTSDLVMKITVTKDTCTIVQESMYGNINGEQGESTYIVSDLTEGALANGVFNVPPECRYQTAPLVG</sequence>
<dbReference type="InterPro" id="IPR001299">
    <property type="entry name" value="Ependymin"/>
</dbReference>
<proteinExistence type="predicted"/>
<dbReference type="Pfam" id="PF00811">
    <property type="entry name" value="Ependymin"/>
    <property type="match status" value="1"/>
</dbReference>
<comment type="caution">
    <text evidence="2">The sequence shown here is derived from an EMBL/GenBank/DDBJ whole genome shotgun (WGS) entry which is preliminary data.</text>
</comment>
<protein>
    <recommendedName>
        <fullName evidence="4">Mammalian ependymin-related protein 1</fullName>
    </recommendedName>
</protein>
<feature type="signal peptide" evidence="1">
    <location>
        <begin position="1"/>
        <end position="15"/>
    </location>
</feature>
<keyword evidence="1" id="KW-0732">Signal</keyword>
<organism evidence="2 3">
    <name type="scientific">Mizuhopecten yessoensis</name>
    <name type="common">Japanese scallop</name>
    <name type="synonym">Patinopecten yessoensis</name>
    <dbReference type="NCBI Taxonomy" id="6573"/>
    <lineage>
        <taxon>Eukaryota</taxon>
        <taxon>Metazoa</taxon>
        <taxon>Spiralia</taxon>
        <taxon>Lophotrochozoa</taxon>
        <taxon>Mollusca</taxon>
        <taxon>Bivalvia</taxon>
        <taxon>Autobranchia</taxon>
        <taxon>Pteriomorphia</taxon>
        <taxon>Pectinida</taxon>
        <taxon>Pectinoidea</taxon>
        <taxon>Pectinidae</taxon>
        <taxon>Mizuhopecten</taxon>
    </lineage>
</organism>